<dbReference type="PANTHER" id="PTHR33164">
    <property type="entry name" value="TRANSCRIPTIONAL REGULATOR, MARR FAMILY"/>
    <property type="match status" value="1"/>
</dbReference>
<dbReference type="GO" id="GO:0006950">
    <property type="term" value="P:response to stress"/>
    <property type="evidence" value="ECO:0007669"/>
    <property type="project" value="TreeGrafter"/>
</dbReference>
<dbReference type="AlphaFoldDB" id="A0A7Z0DSB5"/>
<dbReference type="InterPro" id="IPR039422">
    <property type="entry name" value="MarR/SlyA-like"/>
</dbReference>
<dbReference type="SMART" id="SM00347">
    <property type="entry name" value="HTH_MARR"/>
    <property type="match status" value="1"/>
</dbReference>
<reference evidence="2 3" key="1">
    <citation type="submission" date="2020-07" db="EMBL/GenBank/DDBJ databases">
        <title>Sequencing the genomes of 1000 actinobacteria strains.</title>
        <authorList>
            <person name="Klenk H.-P."/>
        </authorList>
    </citation>
    <scope>NUCLEOTIDE SEQUENCE [LARGE SCALE GENOMIC DNA]</scope>
    <source>
        <strain evidence="2 3">DSM 26487</strain>
    </source>
</reference>
<protein>
    <submittedName>
        <fullName evidence="2">DNA-binding MarR family transcriptional regulator</fullName>
    </submittedName>
</protein>
<dbReference type="InterPro" id="IPR036388">
    <property type="entry name" value="WH-like_DNA-bd_sf"/>
</dbReference>
<proteinExistence type="predicted"/>
<dbReference type="PANTHER" id="PTHR33164:SF57">
    <property type="entry name" value="MARR-FAMILY TRANSCRIPTIONAL REGULATOR"/>
    <property type="match status" value="1"/>
</dbReference>
<dbReference type="Gene3D" id="1.10.10.10">
    <property type="entry name" value="Winged helix-like DNA-binding domain superfamily/Winged helix DNA-binding domain"/>
    <property type="match status" value="1"/>
</dbReference>
<evidence type="ECO:0000259" key="1">
    <source>
        <dbReference type="PROSITE" id="PS50995"/>
    </source>
</evidence>
<dbReference type="InterPro" id="IPR000835">
    <property type="entry name" value="HTH_MarR-typ"/>
</dbReference>
<organism evidence="2 3">
    <name type="scientific">Nocardioides panzhihuensis</name>
    <dbReference type="NCBI Taxonomy" id="860243"/>
    <lineage>
        <taxon>Bacteria</taxon>
        <taxon>Bacillati</taxon>
        <taxon>Actinomycetota</taxon>
        <taxon>Actinomycetes</taxon>
        <taxon>Propionibacteriales</taxon>
        <taxon>Nocardioidaceae</taxon>
        <taxon>Nocardioides</taxon>
    </lineage>
</organism>
<dbReference type="EMBL" id="JACBZR010000001">
    <property type="protein sequence ID" value="NYI80860.1"/>
    <property type="molecule type" value="Genomic_DNA"/>
</dbReference>
<feature type="domain" description="HTH marR-type" evidence="1">
    <location>
        <begin position="25"/>
        <end position="155"/>
    </location>
</feature>
<dbReference type="SUPFAM" id="SSF46785">
    <property type="entry name" value="Winged helix' DNA-binding domain"/>
    <property type="match status" value="1"/>
</dbReference>
<gene>
    <name evidence="2" type="ORF">BJ988_005508</name>
</gene>
<dbReference type="PRINTS" id="PR00598">
    <property type="entry name" value="HTHMARR"/>
</dbReference>
<sequence length="162" mass="18046">MTAADEPVEDDRIDATRIEALVRLESELGMFLRRGKRAMSARGRMLHPDLPPGGYMLLTWLAEHGPVRASALVDGLGIDKGAVSRMVQTIIDLGLLERHPDPEDGRASLVSVTAKAREGLDRVARERRVRFNDRLADWSPDEIDQLSGMLSRYNEALERQGS</sequence>
<dbReference type="Proteomes" id="UP000564496">
    <property type="component" value="Unassembled WGS sequence"/>
</dbReference>
<dbReference type="RefSeq" id="WP_179661006.1">
    <property type="nucleotide sequence ID" value="NZ_JACBZR010000001.1"/>
</dbReference>
<dbReference type="Pfam" id="PF12802">
    <property type="entry name" value="MarR_2"/>
    <property type="match status" value="1"/>
</dbReference>
<dbReference type="PROSITE" id="PS50995">
    <property type="entry name" value="HTH_MARR_2"/>
    <property type="match status" value="1"/>
</dbReference>
<name>A0A7Z0DSB5_9ACTN</name>
<keyword evidence="3" id="KW-1185">Reference proteome</keyword>
<evidence type="ECO:0000313" key="3">
    <source>
        <dbReference type="Proteomes" id="UP000564496"/>
    </source>
</evidence>
<keyword evidence="2" id="KW-0238">DNA-binding</keyword>
<comment type="caution">
    <text evidence="2">The sequence shown here is derived from an EMBL/GenBank/DDBJ whole genome shotgun (WGS) entry which is preliminary data.</text>
</comment>
<dbReference type="InterPro" id="IPR036390">
    <property type="entry name" value="WH_DNA-bd_sf"/>
</dbReference>
<accession>A0A7Z0DSB5</accession>
<dbReference type="GO" id="GO:0003700">
    <property type="term" value="F:DNA-binding transcription factor activity"/>
    <property type="evidence" value="ECO:0007669"/>
    <property type="project" value="InterPro"/>
</dbReference>
<evidence type="ECO:0000313" key="2">
    <source>
        <dbReference type="EMBL" id="NYI80860.1"/>
    </source>
</evidence>
<dbReference type="GO" id="GO:0003677">
    <property type="term" value="F:DNA binding"/>
    <property type="evidence" value="ECO:0007669"/>
    <property type="project" value="UniProtKB-KW"/>
</dbReference>